<feature type="compositionally biased region" description="Polar residues" evidence="2">
    <location>
        <begin position="15"/>
        <end position="24"/>
    </location>
</feature>
<evidence type="ECO:0000313" key="5">
    <source>
        <dbReference type="Proteomes" id="UP000235081"/>
    </source>
</evidence>
<feature type="domain" description="FAD linked oxidase N-terminal" evidence="3">
    <location>
        <begin position="30"/>
        <end position="102"/>
    </location>
</feature>
<evidence type="ECO:0000256" key="2">
    <source>
        <dbReference type="SAM" id="MobiDB-lite"/>
    </source>
</evidence>
<gene>
    <name evidence="4" type="ORF">CEN46_13230</name>
</gene>
<dbReference type="GO" id="GO:0016899">
    <property type="term" value="F:oxidoreductase activity, acting on the CH-OH group of donors, oxygen as acceptor"/>
    <property type="evidence" value="ECO:0007669"/>
    <property type="project" value="InterPro"/>
</dbReference>
<feature type="region of interest" description="Disordered" evidence="2">
    <location>
        <begin position="1"/>
        <end position="29"/>
    </location>
</feature>
<name>A0A2N6LEW6_9CYAN</name>
<dbReference type="Gene3D" id="3.30.43.10">
    <property type="entry name" value="Uridine Diphospho-n-acetylenolpyruvylglucosamine Reductase, domain 2"/>
    <property type="match status" value="1"/>
</dbReference>
<evidence type="ECO:0000313" key="4">
    <source>
        <dbReference type="EMBL" id="PMB22070.1"/>
    </source>
</evidence>
<accession>A0A2N6LEW6</accession>
<dbReference type="Pfam" id="PF01565">
    <property type="entry name" value="FAD_binding_4"/>
    <property type="match status" value="1"/>
</dbReference>
<keyword evidence="1" id="KW-0560">Oxidoreductase</keyword>
<reference evidence="4 5" key="1">
    <citation type="submission" date="2017-07" db="EMBL/GenBank/DDBJ databases">
        <title>Genomes of Fischerella (Mastigocladus) sp. strains.</title>
        <authorList>
            <person name="Miller S.R."/>
        </authorList>
    </citation>
    <scope>NUCLEOTIDE SEQUENCE [LARGE SCALE GENOMIC DNA]</scope>
    <source>
        <strain evidence="4 5">CCMEE 5318</strain>
    </source>
</reference>
<evidence type="ECO:0000259" key="3">
    <source>
        <dbReference type="Pfam" id="PF01565"/>
    </source>
</evidence>
<proteinExistence type="predicted"/>
<dbReference type="SUPFAM" id="SSF56176">
    <property type="entry name" value="FAD-binding/transporter-associated domain-like"/>
    <property type="match status" value="1"/>
</dbReference>
<dbReference type="InterPro" id="IPR036318">
    <property type="entry name" value="FAD-bd_PCMH-like_sf"/>
</dbReference>
<dbReference type="EMBL" id="NMQE01000376">
    <property type="protein sequence ID" value="PMB22070.1"/>
    <property type="molecule type" value="Genomic_DNA"/>
</dbReference>
<organism evidence="4 5">
    <name type="scientific">Fischerella thermalis CCMEE 5318</name>
    <dbReference type="NCBI Taxonomy" id="2019666"/>
    <lineage>
        <taxon>Bacteria</taxon>
        <taxon>Bacillati</taxon>
        <taxon>Cyanobacteriota</taxon>
        <taxon>Cyanophyceae</taxon>
        <taxon>Nostocales</taxon>
        <taxon>Hapalosiphonaceae</taxon>
        <taxon>Fischerella</taxon>
    </lineage>
</organism>
<comment type="caution">
    <text evidence="4">The sequence shown here is derived from an EMBL/GenBank/DDBJ whole genome shotgun (WGS) entry which is preliminary data.</text>
</comment>
<dbReference type="GO" id="GO:0050660">
    <property type="term" value="F:flavin adenine dinucleotide binding"/>
    <property type="evidence" value="ECO:0007669"/>
    <property type="project" value="InterPro"/>
</dbReference>
<dbReference type="InterPro" id="IPR010031">
    <property type="entry name" value="FAD_lactone_oxidase-like"/>
</dbReference>
<dbReference type="AlphaFoldDB" id="A0A2N6LEW6"/>
<dbReference type="RefSeq" id="WP_102181918.1">
    <property type="nucleotide sequence ID" value="NZ_NMQE01000376.1"/>
</dbReference>
<dbReference type="PANTHER" id="PTHR43762:SF1">
    <property type="entry name" value="D-ARABINONO-1,4-LACTONE OXIDASE"/>
    <property type="match status" value="1"/>
</dbReference>
<protein>
    <recommendedName>
        <fullName evidence="3">FAD linked oxidase N-terminal domain-containing protein</fullName>
    </recommendedName>
</protein>
<dbReference type="InterPro" id="IPR006094">
    <property type="entry name" value="Oxid_FAD_bind_N"/>
</dbReference>
<feature type="compositionally biased region" description="Basic and acidic residues" evidence="2">
    <location>
        <begin position="1"/>
        <end position="14"/>
    </location>
</feature>
<dbReference type="InterPro" id="IPR016167">
    <property type="entry name" value="FAD-bd_PCMH_sub1"/>
</dbReference>
<dbReference type="Proteomes" id="UP000235081">
    <property type="component" value="Unassembled WGS sequence"/>
</dbReference>
<evidence type="ECO:0000256" key="1">
    <source>
        <dbReference type="ARBA" id="ARBA00023002"/>
    </source>
</evidence>
<dbReference type="PANTHER" id="PTHR43762">
    <property type="entry name" value="L-GULONOLACTONE OXIDASE"/>
    <property type="match status" value="1"/>
</dbReference>
<sequence length="108" mass="11823">MTAKFGDHASHEQSKPSSPQSQVGSIRFTPKSIVTPENEEMLVDLVHQAIASKRNVRVIGSSHSCSHIFKTNNILVSLKKFVDIESYEATTGTATVKAGMKLFSCKML</sequence>